<proteinExistence type="predicted"/>
<organism evidence="1 2">
    <name type="scientific">Effusibacillus consociatus</name>
    <dbReference type="NCBI Taxonomy" id="1117041"/>
    <lineage>
        <taxon>Bacteria</taxon>
        <taxon>Bacillati</taxon>
        <taxon>Bacillota</taxon>
        <taxon>Bacilli</taxon>
        <taxon>Bacillales</taxon>
        <taxon>Alicyclobacillaceae</taxon>
        <taxon>Effusibacillus</taxon>
    </lineage>
</organism>
<dbReference type="EMBL" id="JBHSHC010000154">
    <property type="protein sequence ID" value="MFC4770145.1"/>
    <property type="molecule type" value="Genomic_DNA"/>
</dbReference>
<evidence type="ECO:0000313" key="2">
    <source>
        <dbReference type="Proteomes" id="UP001596002"/>
    </source>
</evidence>
<dbReference type="Proteomes" id="UP001596002">
    <property type="component" value="Unassembled WGS sequence"/>
</dbReference>
<name>A0ABV9Q7W6_9BACL</name>
<gene>
    <name evidence="1" type="ORF">ACFO8Q_22980</name>
</gene>
<dbReference type="RefSeq" id="WP_380029441.1">
    <property type="nucleotide sequence ID" value="NZ_JBHSHC010000154.1"/>
</dbReference>
<keyword evidence="2" id="KW-1185">Reference proteome</keyword>
<sequence length="31" mass="3475">MITDSRCSKSVGITEAGEKKAKELMEKYLVE</sequence>
<reference evidence="2" key="1">
    <citation type="journal article" date="2019" name="Int. J. Syst. Evol. Microbiol.">
        <title>The Global Catalogue of Microorganisms (GCM) 10K type strain sequencing project: providing services to taxonomists for standard genome sequencing and annotation.</title>
        <authorList>
            <consortium name="The Broad Institute Genomics Platform"/>
            <consortium name="The Broad Institute Genome Sequencing Center for Infectious Disease"/>
            <person name="Wu L."/>
            <person name="Ma J."/>
        </authorList>
    </citation>
    <scope>NUCLEOTIDE SEQUENCE [LARGE SCALE GENOMIC DNA]</scope>
    <source>
        <strain evidence="2">WYCCWR 12678</strain>
    </source>
</reference>
<comment type="caution">
    <text evidence="1">The sequence shown here is derived from an EMBL/GenBank/DDBJ whole genome shotgun (WGS) entry which is preliminary data.</text>
</comment>
<protein>
    <submittedName>
        <fullName evidence="1">Uncharacterized protein</fullName>
    </submittedName>
</protein>
<accession>A0ABV9Q7W6</accession>
<evidence type="ECO:0000313" key="1">
    <source>
        <dbReference type="EMBL" id="MFC4770145.1"/>
    </source>
</evidence>